<proteinExistence type="inferred from homology"/>
<dbReference type="EC" id="2.7.2.4" evidence="8"/>
<dbReference type="NCBIfam" id="TIGR00657">
    <property type="entry name" value="asp_kinases"/>
    <property type="match status" value="1"/>
</dbReference>
<dbReference type="PANTHER" id="PTHR21499:SF59">
    <property type="entry name" value="ASPARTOKINASE"/>
    <property type="match status" value="1"/>
</dbReference>
<comment type="similarity">
    <text evidence="2 8">Belongs to the aspartokinase family.</text>
</comment>
<evidence type="ECO:0000256" key="2">
    <source>
        <dbReference type="ARBA" id="ARBA00010122"/>
    </source>
</evidence>
<dbReference type="GO" id="GO:0009090">
    <property type="term" value="P:homoserine biosynthetic process"/>
    <property type="evidence" value="ECO:0007669"/>
    <property type="project" value="TreeGrafter"/>
</dbReference>
<dbReference type="OrthoDB" id="9799110at2"/>
<comment type="pathway">
    <text evidence="1 9">Amino-acid biosynthesis; L-lysine biosynthesis via DAP pathway; (S)-tetrahydrodipicolinate from L-aspartate: step 1/4.</text>
</comment>
<keyword evidence="5 8" id="KW-0418">Kinase</keyword>
<dbReference type="SUPFAM" id="SSF55021">
    <property type="entry name" value="ACT-like"/>
    <property type="match status" value="1"/>
</dbReference>
<dbReference type="RefSeq" id="WP_095909347.1">
    <property type="nucleotide sequence ID" value="NZ_CAUVLU010000022.1"/>
</dbReference>
<accession>A0A250FNC2</accession>
<dbReference type="InterPro" id="IPR036393">
    <property type="entry name" value="AceGlu_kinase-like_sf"/>
</dbReference>
<evidence type="ECO:0000256" key="8">
    <source>
        <dbReference type="RuleBase" id="RU003448"/>
    </source>
</evidence>
<gene>
    <name evidence="11" type="ORF">CGC50_01165</name>
</gene>
<evidence type="ECO:0000256" key="9">
    <source>
        <dbReference type="RuleBase" id="RU004249"/>
    </source>
</evidence>
<reference evidence="12" key="1">
    <citation type="submission" date="2017-06" db="EMBL/GenBank/DDBJ databases">
        <title>Capnocytophaga spp. assemblies.</title>
        <authorList>
            <person name="Gulvik C.A."/>
        </authorList>
    </citation>
    <scope>NUCLEOTIDE SEQUENCE [LARGE SCALE GENOMIC DNA]</scope>
    <source>
        <strain evidence="12">H1496</strain>
    </source>
</reference>
<keyword evidence="9" id="KW-0028">Amino-acid biosynthesis</keyword>
<evidence type="ECO:0000256" key="7">
    <source>
        <dbReference type="ARBA" id="ARBA00047872"/>
    </source>
</evidence>
<comment type="pathway">
    <text evidence="9">Amino-acid biosynthesis; L-methionine biosynthesis via de novo pathway; L-homoserine from L-aspartate: step 1/3.</text>
</comment>
<evidence type="ECO:0000313" key="11">
    <source>
        <dbReference type="EMBL" id="ATA85885.1"/>
    </source>
</evidence>
<keyword evidence="3 8" id="KW-0808">Transferase</keyword>
<sequence>MQIYKFGGASVKDADSIRNVASILEKNPRKDILIVISAMGKTTNALEEVVENYFQQNQEGLAQSIDKVKDFHYQIINTLFENKNHPIYWKIDGLFGEISSFLERNKSPKYSFVYDQIVSFGELISTQIISHYLNDKGIRNTWLDARNLVKTNSNYQEGEVDWQETERSIRESINPSLMYVTQGFIGSDPNYFTTTLGREGSDYSAAIFAYCLKGENVTIWKDVAGVLNADPRYFSQTQLLEKIPYQEAIELAFYGASVIHPKTLQPLQRLDIPLNVRSFLHPEQAGSSVCNVKELSPKIPCYIRKQYQHLLSLSSLDFSFIAEENISFIFNLLATYQIKVSLLQNSAISFNLCIEDKYKNLSFLLEDLSKRFKVSCTENVVLYTVRHAQQDSFDFLGQDKEILLEQFAQNTQQKIVRDETLIL</sequence>
<dbReference type="InterPro" id="IPR045865">
    <property type="entry name" value="ACT-like_dom_sf"/>
</dbReference>
<name>A0A250FNC2_9FLAO</name>
<dbReference type="EMBL" id="CP022386">
    <property type="protein sequence ID" value="ATA85885.1"/>
    <property type="molecule type" value="Genomic_DNA"/>
</dbReference>
<protein>
    <recommendedName>
        <fullName evidence="8">Aspartokinase</fullName>
        <ecNumber evidence="8">2.7.2.4</ecNumber>
    </recommendedName>
</protein>
<comment type="catalytic activity">
    <reaction evidence="7 8">
        <text>L-aspartate + ATP = 4-phospho-L-aspartate + ADP</text>
        <dbReference type="Rhea" id="RHEA:23776"/>
        <dbReference type="ChEBI" id="CHEBI:29991"/>
        <dbReference type="ChEBI" id="CHEBI:30616"/>
        <dbReference type="ChEBI" id="CHEBI:57535"/>
        <dbReference type="ChEBI" id="CHEBI:456216"/>
        <dbReference type="EC" id="2.7.2.4"/>
    </reaction>
</comment>
<dbReference type="InterPro" id="IPR001048">
    <property type="entry name" value="Asp/Glu/Uridylate_kinase"/>
</dbReference>
<evidence type="ECO:0000313" key="12">
    <source>
        <dbReference type="Proteomes" id="UP000217250"/>
    </source>
</evidence>
<dbReference type="GeneID" id="84807175"/>
<dbReference type="PANTHER" id="PTHR21499">
    <property type="entry name" value="ASPARTATE KINASE"/>
    <property type="match status" value="1"/>
</dbReference>
<dbReference type="AlphaFoldDB" id="A0A250FNC2"/>
<dbReference type="Proteomes" id="UP000217250">
    <property type="component" value="Chromosome"/>
</dbReference>
<evidence type="ECO:0000259" key="10">
    <source>
        <dbReference type="Pfam" id="PF00696"/>
    </source>
</evidence>
<evidence type="ECO:0000256" key="5">
    <source>
        <dbReference type="ARBA" id="ARBA00022777"/>
    </source>
</evidence>
<dbReference type="SUPFAM" id="SSF53633">
    <property type="entry name" value="Carbamate kinase-like"/>
    <property type="match status" value="1"/>
</dbReference>
<comment type="pathway">
    <text evidence="9">Amino-acid biosynthesis; L-threonine biosynthesis; L-threonine from L-aspartate: step 1/5.</text>
</comment>
<keyword evidence="6" id="KW-0067">ATP-binding</keyword>
<dbReference type="InterPro" id="IPR001341">
    <property type="entry name" value="Asp_kinase"/>
</dbReference>
<dbReference type="Gene3D" id="1.20.120.1320">
    <property type="entry name" value="Aspartokinase, catalytic domain"/>
    <property type="match status" value="1"/>
</dbReference>
<dbReference type="Gene3D" id="3.40.1160.10">
    <property type="entry name" value="Acetylglutamate kinase-like"/>
    <property type="match status" value="1"/>
</dbReference>
<dbReference type="UniPathway" id="UPA00034">
    <property type="reaction ID" value="UER00015"/>
</dbReference>
<dbReference type="UniPathway" id="UPA00050">
    <property type="reaction ID" value="UER00461"/>
</dbReference>
<dbReference type="GO" id="GO:0005524">
    <property type="term" value="F:ATP binding"/>
    <property type="evidence" value="ECO:0007669"/>
    <property type="project" value="UniProtKB-KW"/>
</dbReference>
<organism evidence="11 12">
    <name type="scientific">Capnocytophaga gingivalis</name>
    <dbReference type="NCBI Taxonomy" id="1017"/>
    <lineage>
        <taxon>Bacteria</taxon>
        <taxon>Pseudomonadati</taxon>
        <taxon>Bacteroidota</taxon>
        <taxon>Flavobacteriia</taxon>
        <taxon>Flavobacteriales</taxon>
        <taxon>Flavobacteriaceae</taxon>
        <taxon>Capnocytophaga</taxon>
    </lineage>
</organism>
<dbReference type="GO" id="GO:0009088">
    <property type="term" value="P:threonine biosynthetic process"/>
    <property type="evidence" value="ECO:0007669"/>
    <property type="project" value="UniProtKB-UniPathway"/>
</dbReference>
<evidence type="ECO:0000256" key="3">
    <source>
        <dbReference type="ARBA" id="ARBA00022679"/>
    </source>
</evidence>
<feature type="domain" description="Aspartate/glutamate/uridylate kinase" evidence="10">
    <location>
        <begin position="2"/>
        <end position="277"/>
    </location>
</feature>
<dbReference type="Pfam" id="PF00696">
    <property type="entry name" value="AA_kinase"/>
    <property type="match status" value="1"/>
</dbReference>
<evidence type="ECO:0000256" key="6">
    <source>
        <dbReference type="ARBA" id="ARBA00022840"/>
    </source>
</evidence>
<dbReference type="GO" id="GO:0005829">
    <property type="term" value="C:cytosol"/>
    <property type="evidence" value="ECO:0007669"/>
    <property type="project" value="TreeGrafter"/>
</dbReference>
<dbReference type="GO" id="GO:0009089">
    <property type="term" value="P:lysine biosynthetic process via diaminopimelate"/>
    <property type="evidence" value="ECO:0007669"/>
    <property type="project" value="UniProtKB-UniPathway"/>
</dbReference>
<keyword evidence="4" id="KW-0547">Nucleotide-binding</keyword>
<dbReference type="KEGG" id="cgh:CGC50_01165"/>
<dbReference type="GO" id="GO:0004072">
    <property type="term" value="F:aspartate kinase activity"/>
    <property type="evidence" value="ECO:0007669"/>
    <property type="project" value="UniProtKB-EC"/>
</dbReference>
<dbReference type="UniPathway" id="UPA00051">
    <property type="reaction ID" value="UER00462"/>
</dbReference>
<evidence type="ECO:0000256" key="1">
    <source>
        <dbReference type="ARBA" id="ARBA00004766"/>
    </source>
</evidence>
<dbReference type="InterPro" id="IPR042199">
    <property type="entry name" value="AsparK_Bifunc_asparK/hSer_DH"/>
</dbReference>
<evidence type="ECO:0000256" key="4">
    <source>
        <dbReference type="ARBA" id="ARBA00022741"/>
    </source>
</evidence>